<comment type="caution">
    <text evidence="1">The sequence shown here is derived from an EMBL/GenBank/DDBJ whole genome shotgun (WGS) entry which is preliminary data.</text>
</comment>
<evidence type="ECO:0000313" key="2">
    <source>
        <dbReference type="Proteomes" id="UP000284706"/>
    </source>
</evidence>
<name>A0A409XD65_9AGAR</name>
<evidence type="ECO:0000313" key="1">
    <source>
        <dbReference type="EMBL" id="PPQ88671.1"/>
    </source>
</evidence>
<keyword evidence="2" id="KW-1185">Reference proteome</keyword>
<dbReference type="Proteomes" id="UP000284706">
    <property type="component" value="Unassembled WGS sequence"/>
</dbReference>
<sequence length="122" mass="13406">MYARSDLTFTTVRTQIAHLPTGSFSCLLTVLDFRAMEISSCSFQTGKGLKSWFWEEVTIAAIENSLIVARTSPDSHTTRREMFAHLPLSAFPGAQGCAGGCYENQLKGSQGVFNFMASELDL</sequence>
<accession>A0A409XD65</accession>
<organism evidence="1 2">
    <name type="scientific">Gymnopilus dilepis</name>
    <dbReference type="NCBI Taxonomy" id="231916"/>
    <lineage>
        <taxon>Eukaryota</taxon>
        <taxon>Fungi</taxon>
        <taxon>Dikarya</taxon>
        <taxon>Basidiomycota</taxon>
        <taxon>Agaricomycotina</taxon>
        <taxon>Agaricomycetes</taxon>
        <taxon>Agaricomycetidae</taxon>
        <taxon>Agaricales</taxon>
        <taxon>Agaricineae</taxon>
        <taxon>Hymenogastraceae</taxon>
        <taxon>Gymnopilus</taxon>
    </lineage>
</organism>
<dbReference type="EMBL" id="NHYE01003603">
    <property type="protein sequence ID" value="PPQ88671.1"/>
    <property type="molecule type" value="Genomic_DNA"/>
</dbReference>
<protein>
    <submittedName>
        <fullName evidence="1">Uncharacterized protein</fullName>
    </submittedName>
</protein>
<proteinExistence type="predicted"/>
<gene>
    <name evidence="1" type="ORF">CVT26_004446</name>
</gene>
<reference evidence="1 2" key="1">
    <citation type="journal article" date="2018" name="Evol. Lett.">
        <title>Horizontal gene cluster transfer increased hallucinogenic mushroom diversity.</title>
        <authorList>
            <person name="Reynolds H.T."/>
            <person name="Vijayakumar V."/>
            <person name="Gluck-Thaler E."/>
            <person name="Korotkin H.B."/>
            <person name="Matheny P.B."/>
            <person name="Slot J.C."/>
        </authorList>
    </citation>
    <scope>NUCLEOTIDE SEQUENCE [LARGE SCALE GENOMIC DNA]</scope>
    <source>
        <strain evidence="1 2">SRW20</strain>
    </source>
</reference>
<dbReference type="PROSITE" id="PS51257">
    <property type="entry name" value="PROKAR_LIPOPROTEIN"/>
    <property type="match status" value="1"/>
</dbReference>
<dbReference type="InParanoid" id="A0A409XD65"/>
<dbReference type="AlphaFoldDB" id="A0A409XD65"/>